<dbReference type="EMBL" id="MFEH01000006">
    <property type="protein sequence ID" value="OGE73596.1"/>
    <property type="molecule type" value="Genomic_DNA"/>
</dbReference>
<dbReference type="InterPro" id="IPR016134">
    <property type="entry name" value="Dockerin_dom"/>
</dbReference>
<dbReference type="SUPFAM" id="SSF63446">
    <property type="entry name" value="Type I dockerin domain"/>
    <property type="match status" value="1"/>
</dbReference>
<dbReference type="Gene3D" id="1.10.1330.10">
    <property type="entry name" value="Dockerin domain"/>
    <property type="match status" value="1"/>
</dbReference>
<feature type="compositionally biased region" description="Pro residues" evidence="1">
    <location>
        <begin position="664"/>
        <end position="677"/>
    </location>
</feature>
<dbReference type="GO" id="GO:0000272">
    <property type="term" value="P:polysaccharide catabolic process"/>
    <property type="evidence" value="ECO:0007669"/>
    <property type="project" value="InterPro"/>
</dbReference>
<dbReference type="PROSITE" id="PS51766">
    <property type="entry name" value="DOCKERIN"/>
    <property type="match status" value="1"/>
</dbReference>
<evidence type="ECO:0000313" key="3">
    <source>
        <dbReference type="EMBL" id="OGE73596.1"/>
    </source>
</evidence>
<comment type="caution">
    <text evidence="3">The sequence shown here is derived from an EMBL/GenBank/DDBJ whole genome shotgun (WGS) entry which is preliminary data.</text>
</comment>
<reference evidence="3 4" key="1">
    <citation type="journal article" date="2016" name="Nat. Commun.">
        <title>Thousands of microbial genomes shed light on interconnected biogeochemical processes in an aquifer system.</title>
        <authorList>
            <person name="Anantharaman K."/>
            <person name="Brown C.T."/>
            <person name="Hug L.A."/>
            <person name="Sharon I."/>
            <person name="Castelle C.J."/>
            <person name="Probst A.J."/>
            <person name="Thomas B.C."/>
            <person name="Singh A."/>
            <person name="Wilkins M.J."/>
            <person name="Karaoz U."/>
            <person name="Brodie E.L."/>
            <person name="Williams K.H."/>
            <person name="Hubbard S.S."/>
            <person name="Banfield J.F."/>
        </authorList>
    </citation>
    <scope>NUCLEOTIDE SEQUENCE [LARGE SCALE GENOMIC DNA]</scope>
</reference>
<organism evidence="3 4">
    <name type="scientific">Candidatus Doudnabacteria bacterium RIFCSPHIGHO2_01_FULL_41_86</name>
    <dbReference type="NCBI Taxonomy" id="1817821"/>
    <lineage>
        <taxon>Bacteria</taxon>
        <taxon>Candidatus Doudnaibacteriota</taxon>
    </lineage>
</organism>
<accession>A0A1F5N7G4</accession>
<dbReference type="Proteomes" id="UP000177610">
    <property type="component" value="Unassembled WGS sequence"/>
</dbReference>
<evidence type="ECO:0000256" key="1">
    <source>
        <dbReference type="SAM" id="MobiDB-lite"/>
    </source>
</evidence>
<feature type="domain" description="Dockerin" evidence="2">
    <location>
        <begin position="676"/>
        <end position="732"/>
    </location>
</feature>
<protein>
    <recommendedName>
        <fullName evidence="2">Dockerin domain-containing protein</fullName>
    </recommendedName>
</protein>
<gene>
    <name evidence="3" type="ORF">A2717_00045</name>
</gene>
<dbReference type="STRING" id="1817821.A2717_00045"/>
<proteinExistence type="predicted"/>
<feature type="region of interest" description="Disordered" evidence="1">
    <location>
        <begin position="659"/>
        <end position="679"/>
    </location>
</feature>
<dbReference type="AlphaFoldDB" id="A0A1F5N7G4"/>
<sequence length="732" mass="80448">MSKLIAKVGLFVMLVGIIFPGSFLFSPKTVQAAIVVTNTFTQGWATFGQVVPQGVAFQGLQVGSFQTQTDVKNRWSDGSIRFAVVTANITSAGSYAINTAPTSAGSFTPTIPTASVNFNIAGTNYTATLPNSASSDVWLSGTQVKEWRSIVTPMNGGTPHPLLRVYFDTRVYSDGKARVDIDVENTLDVTGGDDVTYDVSITVNGSNVFAQSNIKHFYLSRWRKVYATNGLVEAETYHDFAPYTQTGSVPVYDFSIMANPTYSFTNTYVGSRDGKTYEDFGILGKGGATSQYMWDPGGRPELALLPEWTAQYLGFKTQNLRKYTLLSGNQAGSWSIHIRESNGILVSLDQRPNFFLDSRAQGYGDPLEPKGNLNFTNNLYGYNNSHASSYAYVPYIVTGDRYYMEETQFYGNVAMLSVWPACGPNYSNLRPNGLIMHCEGAARGIARGVTNIVQAAVITPDSDPFKTYFMDKANNNLNSMDQFASGQIARTGHQVNPYGSTFEYYNSGPNGTNWTGPVYQQPQWQNNYLAWALDHALSLGFSGGRVTRDRIVSYQLKLFNSEPGYPRGHAAPYYPVTGLVQADGTVSWFTNMTDLYNWNVANNPYFGPADLFSGYYGPDARISLIIAIKLGLPNAQSSYDWLMTKLNPSDFTGSMAISLSGSPSPSPVPPPPPPSPTPVVGDINLDRIVNSIDYSILNSDWFTSATRSDLNRDQIVNAIDYSLLNANWLRTW</sequence>
<name>A0A1F5N7G4_9BACT</name>
<evidence type="ECO:0000259" key="2">
    <source>
        <dbReference type="PROSITE" id="PS51766"/>
    </source>
</evidence>
<evidence type="ECO:0000313" key="4">
    <source>
        <dbReference type="Proteomes" id="UP000177610"/>
    </source>
</evidence>
<dbReference type="InterPro" id="IPR036439">
    <property type="entry name" value="Dockerin_dom_sf"/>
</dbReference>